<dbReference type="InterPro" id="IPR036736">
    <property type="entry name" value="ACP-like_sf"/>
</dbReference>
<dbReference type="FunFam" id="3.30.300.30:FF:000010">
    <property type="entry name" value="Enterobactin synthetase component F"/>
    <property type="match status" value="1"/>
</dbReference>
<dbReference type="EC" id="5.1.1.11" evidence="7"/>
<dbReference type="GO" id="GO:0043041">
    <property type="term" value="P:amino acid activation for nonribosomal peptide biosynthetic process"/>
    <property type="evidence" value="ECO:0007669"/>
    <property type="project" value="UniProtKB-ARBA"/>
</dbReference>
<dbReference type="EMBL" id="CP010978">
    <property type="protein sequence ID" value="AJQ29984.1"/>
    <property type="molecule type" value="Genomic_DNA"/>
</dbReference>
<dbReference type="Pfam" id="PF00501">
    <property type="entry name" value="AMP-binding"/>
    <property type="match status" value="1"/>
</dbReference>
<keyword evidence="5" id="KW-0045">Antibiotic biosynthesis</keyword>
<evidence type="ECO:0000256" key="1">
    <source>
        <dbReference type="ARBA" id="ARBA00001957"/>
    </source>
</evidence>
<proteinExistence type="inferred from homology"/>
<dbReference type="InterPro" id="IPR023213">
    <property type="entry name" value="CAT-like_dom_sf"/>
</dbReference>
<dbReference type="PANTHER" id="PTHR45398">
    <property type="match status" value="1"/>
</dbReference>
<dbReference type="SUPFAM" id="SSF56801">
    <property type="entry name" value="Acetyl-CoA synthetase-like"/>
    <property type="match status" value="1"/>
</dbReference>
<dbReference type="InterPro" id="IPR020459">
    <property type="entry name" value="AMP-binding"/>
</dbReference>
<dbReference type="InterPro" id="IPR010071">
    <property type="entry name" value="AA_adenyl_dom"/>
</dbReference>
<dbReference type="OrthoDB" id="9778383at2"/>
<dbReference type="InterPro" id="IPR045851">
    <property type="entry name" value="AMP-bd_C_sf"/>
</dbReference>
<dbReference type="Gene3D" id="1.10.1200.10">
    <property type="entry name" value="ACP-like"/>
    <property type="match status" value="1"/>
</dbReference>
<keyword evidence="4" id="KW-0597">Phosphoprotein</keyword>
<dbReference type="STRING" id="1192197.JBW_04655"/>
<dbReference type="FunFam" id="1.10.1200.10:FF:000005">
    <property type="entry name" value="Nonribosomal peptide synthetase 1"/>
    <property type="match status" value="1"/>
</dbReference>
<dbReference type="HOGENOM" id="CLU_000022_2_2_9"/>
<dbReference type="Pfam" id="PF00668">
    <property type="entry name" value="Condensation"/>
    <property type="match status" value="2"/>
</dbReference>
<evidence type="ECO:0000256" key="4">
    <source>
        <dbReference type="ARBA" id="ARBA00022553"/>
    </source>
</evidence>
<dbReference type="Gene3D" id="2.30.38.10">
    <property type="entry name" value="Luciferase, Domain 3"/>
    <property type="match status" value="1"/>
</dbReference>
<dbReference type="GO" id="GO:0044550">
    <property type="term" value="P:secondary metabolite biosynthetic process"/>
    <property type="evidence" value="ECO:0007669"/>
    <property type="project" value="UniProtKB-ARBA"/>
</dbReference>
<dbReference type="Pfam" id="PF00550">
    <property type="entry name" value="PP-binding"/>
    <property type="match status" value="1"/>
</dbReference>
<keyword evidence="3" id="KW-0596">Phosphopantetheine</keyword>
<dbReference type="Proteomes" id="UP000005361">
    <property type="component" value="Chromosome"/>
</dbReference>
<dbReference type="InterPro" id="IPR010060">
    <property type="entry name" value="NRPS_synth"/>
</dbReference>
<protein>
    <submittedName>
        <fullName evidence="7">Amino acid adenylation domain protein</fullName>
        <ecNumber evidence="7">5.1.1.11</ecNumber>
    </submittedName>
</protein>
<dbReference type="PRINTS" id="PR00154">
    <property type="entry name" value="AMPBINDING"/>
</dbReference>
<evidence type="ECO:0000313" key="8">
    <source>
        <dbReference type="Proteomes" id="UP000005361"/>
    </source>
</evidence>
<evidence type="ECO:0000256" key="5">
    <source>
        <dbReference type="ARBA" id="ARBA00023194"/>
    </source>
</evidence>
<dbReference type="InterPro" id="IPR001242">
    <property type="entry name" value="Condensation_dom"/>
</dbReference>
<dbReference type="Gene3D" id="3.30.300.30">
    <property type="match status" value="1"/>
</dbReference>
<dbReference type="CDD" id="cd19534">
    <property type="entry name" value="E_NRPS"/>
    <property type="match status" value="1"/>
</dbReference>
<dbReference type="SUPFAM" id="SSF47336">
    <property type="entry name" value="ACP-like"/>
    <property type="match status" value="1"/>
</dbReference>
<feature type="domain" description="Carrier" evidence="6">
    <location>
        <begin position="781"/>
        <end position="855"/>
    </location>
</feature>
<dbReference type="InterPro" id="IPR009081">
    <property type="entry name" value="PP-bd_ACP"/>
</dbReference>
<comment type="cofactor">
    <cofactor evidence="1">
        <name>pantetheine 4'-phosphate</name>
        <dbReference type="ChEBI" id="CHEBI:47942"/>
    </cofactor>
</comment>
<dbReference type="FunFam" id="3.40.50.980:FF:000002">
    <property type="entry name" value="Enterobactin synthetase component F"/>
    <property type="match status" value="1"/>
</dbReference>
<dbReference type="SUPFAM" id="SSF52777">
    <property type="entry name" value="CoA-dependent acyltransferases"/>
    <property type="match status" value="3"/>
</dbReference>
<dbReference type="InterPro" id="IPR025110">
    <property type="entry name" value="AMP-bd_C"/>
</dbReference>
<name>I9NUJ2_9FIRM</name>
<dbReference type="RefSeq" id="WP_007954885.1">
    <property type="nucleotide sequence ID" value="NZ_CP010978.1"/>
</dbReference>
<evidence type="ECO:0000256" key="2">
    <source>
        <dbReference type="ARBA" id="ARBA00006432"/>
    </source>
</evidence>
<reference evidence="8" key="2">
    <citation type="submission" date="2015-02" db="EMBL/GenBank/DDBJ databases">
        <title>Complete Genome Sequence of Pelosinus fermentans JBW45.</title>
        <authorList>
            <person name="De Leon K.B."/>
            <person name="Utturkar S.M."/>
            <person name="Camilleri L.B."/>
            <person name="Arkin A.P."/>
            <person name="Fields M.W."/>
            <person name="Brown S.D."/>
            <person name="Wall J.D."/>
        </authorList>
    </citation>
    <scope>NUCLEOTIDE SEQUENCE [LARGE SCALE GENOMIC DNA]</scope>
    <source>
        <strain evidence="8">JBW45</strain>
    </source>
</reference>
<dbReference type="FunFam" id="3.40.50.12780:FF:000012">
    <property type="entry name" value="Non-ribosomal peptide synthetase"/>
    <property type="match status" value="1"/>
</dbReference>
<dbReference type="FunFam" id="3.40.50.980:FF:000001">
    <property type="entry name" value="Non-ribosomal peptide synthetase"/>
    <property type="match status" value="1"/>
</dbReference>
<accession>I9NUJ2</accession>
<organism evidence="7 8">
    <name type="scientific">Pelosinus fermentans JBW45</name>
    <dbReference type="NCBI Taxonomy" id="1192197"/>
    <lineage>
        <taxon>Bacteria</taxon>
        <taxon>Bacillati</taxon>
        <taxon>Bacillota</taxon>
        <taxon>Negativicutes</taxon>
        <taxon>Selenomonadales</taxon>
        <taxon>Sporomusaceae</taxon>
        <taxon>Pelosinus</taxon>
    </lineage>
</organism>
<dbReference type="NCBIfam" id="TIGR01720">
    <property type="entry name" value="NRPS-para261"/>
    <property type="match status" value="1"/>
</dbReference>
<dbReference type="GO" id="GO:0017000">
    <property type="term" value="P:antibiotic biosynthetic process"/>
    <property type="evidence" value="ECO:0007669"/>
    <property type="project" value="UniProtKB-KW"/>
</dbReference>
<dbReference type="GO" id="GO:0008610">
    <property type="term" value="P:lipid biosynthetic process"/>
    <property type="evidence" value="ECO:0007669"/>
    <property type="project" value="UniProtKB-ARBA"/>
</dbReference>
<dbReference type="PROSITE" id="PS00455">
    <property type="entry name" value="AMP_BINDING"/>
    <property type="match status" value="1"/>
</dbReference>
<dbReference type="GO" id="GO:0047462">
    <property type="term" value="F:phenylalanine racemase (ATP-hydrolyzing) activity"/>
    <property type="evidence" value="ECO:0007669"/>
    <property type="project" value="UniProtKB-EC"/>
</dbReference>
<dbReference type="NCBIfam" id="TIGR01733">
    <property type="entry name" value="AA-adenyl-dom"/>
    <property type="match status" value="1"/>
</dbReference>
<dbReference type="PANTHER" id="PTHR45398:SF1">
    <property type="entry name" value="ENZYME, PUTATIVE (JCVI)-RELATED"/>
    <property type="match status" value="1"/>
</dbReference>
<evidence type="ECO:0000256" key="3">
    <source>
        <dbReference type="ARBA" id="ARBA00022450"/>
    </source>
</evidence>
<dbReference type="InterPro" id="IPR020845">
    <property type="entry name" value="AMP-binding_CS"/>
</dbReference>
<comment type="similarity">
    <text evidence="2">Belongs to the ATP-dependent AMP-binding enzyme family.</text>
</comment>
<evidence type="ECO:0000259" key="6">
    <source>
        <dbReference type="PROSITE" id="PS50075"/>
    </source>
</evidence>
<reference evidence="7 8" key="1">
    <citation type="journal article" date="2015" name="Genome Announc.">
        <title>Complete Genome Sequence of Pelosinus fermentans JBW45, a Member of a Remarkably Competitive Group of Negativicutes in the Firmicutes Phylum.</title>
        <authorList>
            <person name="De Leon K.B."/>
            <person name="Utturkar S.M."/>
            <person name="Camilleri L.B."/>
            <person name="Elias D.A."/>
            <person name="Arkin A.P."/>
            <person name="Fields M.W."/>
            <person name="Brown S.D."/>
            <person name="Wall J.D."/>
        </authorList>
    </citation>
    <scope>NUCLEOTIDE SEQUENCE [LARGE SCALE GENOMIC DNA]</scope>
    <source>
        <strain evidence="7 8">JBW45</strain>
    </source>
</reference>
<dbReference type="InterPro" id="IPR000873">
    <property type="entry name" value="AMP-dep_synth/lig_dom"/>
</dbReference>
<gene>
    <name evidence="7" type="ORF">JBW_04655</name>
</gene>
<sequence>MLLDKHSRNIIVSSGDYEEEKMYWMKKLDGEINSNGFSANNDQNQIGYTKAIFKRKLSNKVFQKIVHLSNHSEYATYVILLSGIKYLLYRYTANCDLLVGMPVFKQGVDIDSIYLNSILPLRSNIDVGESFSDFLGKIKNIVIEADSYQNYPLDTIYEKLKLCSASDEGLVYKTVVLLENIHEKTIIDDFKIDTLFSFLLLEDSIEVTLEYNENLYTEQVMKQVIDHLFHYFQEVTQNPQIKLSEIEILSEDEKRNILFDFNNTDVAYPREQTIQRVFEEQVEKNPDNIAVIFEDQWLTYRELNNKTNQLARVLRNKGVKANRLVGIMVERSFGMIIGIIGILKAGGAYLPIAPDYPEERISYMLEDSGTRILLTQSRFLNRVSYKGHVIDLDDVSLYCGEDSNLPLENNSHDLAYVIYTSGSTGKPKGVMIEHHSVINRINWMQDYYRLESKDVIMQKTPFTFDVSVWEILWWFFVGARVCMLRPGGEKEPEEIVRSIEKNKVTTMHFVPSMLAVFLTYMENQINVNKLESLEQVFASGEALNPEHANKFNTLLKGQPVKLINLYGPTEATVDVSYFDCSTGKELEIVPIGKPIDNIKLFIVNKNNKLQPIGMAGELCIAGEGLARGYLNKPELTAEKFVKNPFFPGARMYRTGDLARWLPDGNIEFLGRIDHQVKIRGFRIELGEIETQLLKHPSIKESVVVAKEGKDSDKYLCAYIVAEREVTISELRGHLSRELPDYMIPSYFVQLEKMPLSSNGKADRKALPEPNSNMNTGIEYVAPRNEREELLTKIWQEVLKVKKVGIKDNFFSLGGDSIKAIQVMSRLSQCGLNLEMRDLFTYPMIEGLSSHITLTSRGVDQGMVEGEVGFTPMQSWLFEQSFTEKHHFNQAVMLYGKNGFVESIIRKVFSKLVDHHDVLRMIIKTDAGKLVQFNRGLEGELYSLETVDVRDYNNCREIIAKEADRIQNSIDLYHGPLVKLGLFKTNAGDHLLIVIHHLIIDGVSWRIILQDLFNGYIQVLHDEEIKFANKTNSFKDWSAGLAVYANSRELLNEIEYWIKLEETNVKPLPKDKAVQERRSGDNGYIQINLTERETETLLKKVNSAYNTEVNDILLTALGLTIKEWTREGRVLVNLEGHGRERIIKDIDISRTVGWFTAQYPVILDMSGDQNLAYKIKAVKESMRQIPNKGIGYGILKYQTLPEKKESLMFNLKPEINFNYLGQFDGDVNTELFTISGIPAGKSISPYMENLYAMDINGMVTKGRLLLNFTYHKGEYENDTVMKIAELFKKKLLHVIDHCAELDSTEMTPSDFTLKSITFEDLEDLEDVCSDVE</sequence>
<dbReference type="Gene3D" id="3.40.50.980">
    <property type="match status" value="2"/>
</dbReference>
<dbReference type="Pfam" id="PF13193">
    <property type="entry name" value="AMP-binding_C"/>
    <property type="match status" value="1"/>
</dbReference>
<keyword evidence="7" id="KW-0413">Isomerase</keyword>
<dbReference type="PROSITE" id="PS50075">
    <property type="entry name" value="CARRIER"/>
    <property type="match status" value="1"/>
</dbReference>
<dbReference type="Gene3D" id="3.30.559.30">
    <property type="entry name" value="Nonribosomal peptide synthetase, condensation domain"/>
    <property type="match status" value="2"/>
</dbReference>
<dbReference type="FunFam" id="2.30.38.10:FF:000001">
    <property type="entry name" value="Non-ribosomal peptide synthetase PvdI"/>
    <property type="match status" value="1"/>
</dbReference>
<evidence type="ECO:0000313" key="7">
    <source>
        <dbReference type="EMBL" id="AJQ29984.1"/>
    </source>
</evidence>
<dbReference type="Gene3D" id="3.30.559.10">
    <property type="entry name" value="Chloramphenicol acetyltransferase-like domain"/>
    <property type="match status" value="1"/>
</dbReference>
<dbReference type="KEGG" id="pft:JBW_04655"/>